<dbReference type="PANTHER" id="PTHR43095:SF5">
    <property type="entry name" value="XYLULOSE KINASE"/>
    <property type="match status" value="1"/>
</dbReference>
<accession>A0A6B3RJX8</accession>
<evidence type="ECO:0000256" key="2">
    <source>
        <dbReference type="ARBA" id="ARBA00022679"/>
    </source>
</evidence>
<proteinExistence type="inferred from homology"/>
<evidence type="ECO:0000313" key="6">
    <source>
        <dbReference type="EMBL" id="NEX46314.1"/>
    </source>
</evidence>
<dbReference type="GO" id="GO:0016301">
    <property type="term" value="F:kinase activity"/>
    <property type="evidence" value="ECO:0007669"/>
    <property type="project" value="UniProtKB-KW"/>
</dbReference>
<gene>
    <name evidence="6" type="ORF">G3572_08855</name>
</gene>
<dbReference type="InterPro" id="IPR049382">
    <property type="entry name" value="FGGY_C_2"/>
</dbReference>
<evidence type="ECO:0000256" key="3">
    <source>
        <dbReference type="ARBA" id="ARBA00022777"/>
    </source>
</evidence>
<dbReference type="InterPro" id="IPR018484">
    <property type="entry name" value="FGGY_N"/>
</dbReference>
<comment type="similarity">
    <text evidence="1">Belongs to the FGGY kinase family.</text>
</comment>
<evidence type="ECO:0000259" key="5">
    <source>
        <dbReference type="Pfam" id="PF21546"/>
    </source>
</evidence>
<dbReference type="Proteomes" id="UP000481421">
    <property type="component" value="Unassembled WGS sequence"/>
</dbReference>
<reference evidence="6 7" key="1">
    <citation type="submission" date="2020-02" db="EMBL/GenBank/DDBJ databases">
        <title>Rhodobacter algicola sp. nov., isolated from microalga culture.</title>
        <authorList>
            <person name="Park C.-Y."/>
        </authorList>
    </citation>
    <scope>NUCLEOTIDE SEQUENCE [LARGE SCALE GENOMIC DNA]</scope>
    <source>
        <strain evidence="6 7">ETT8</strain>
    </source>
</reference>
<name>A0A6B3RJX8_9RHOB</name>
<keyword evidence="3 6" id="KW-0418">Kinase</keyword>
<evidence type="ECO:0000313" key="7">
    <source>
        <dbReference type="Proteomes" id="UP000481421"/>
    </source>
</evidence>
<dbReference type="GO" id="GO:0005975">
    <property type="term" value="P:carbohydrate metabolic process"/>
    <property type="evidence" value="ECO:0007669"/>
    <property type="project" value="InterPro"/>
</dbReference>
<evidence type="ECO:0000256" key="1">
    <source>
        <dbReference type="ARBA" id="ARBA00009156"/>
    </source>
</evidence>
<dbReference type="InterPro" id="IPR050406">
    <property type="entry name" value="FGGY_Carb_Kinase"/>
</dbReference>
<feature type="domain" description="Carbohydrate kinase FGGY N-terminal" evidence="4">
    <location>
        <begin position="6"/>
        <end position="238"/>
    </location>
</feature>
<dbReference type="InterPro" id="IPR043129">
    <property type="entry name" value="ATPase_NBD"/>
</dbReference>
<keyword evidence="2" id="KW-0808">Transferase</keyword>
<evidence type="ECO:0000259" key="4">
    <source>
        <dbReference type="Pfam" id="PF00370"/>
    </source>
</evidence>
<dbReference type="RefSeq" id="WP_164610875.1">
    <property type="nucleotide sequence ID" value="NZ_JAAIKE010000002.1"/>
</dbReference>
<feature type="domain" description="Carbohydrate kinase FGGY C-terminal" evidence="5">
    <location>
        <begin position="245"/>
        <end position="419"/>
    </location>
</feature>
<protein>
    <submittedName>
        <fullName evidence="6">Carbohydrate kinase</fullName>
    </submittedName>
</protein>
<dbReference type="Gene3D" id="3.30.420.40">
    <property type="match status" value="2"/>
</dbReference>
<sequence>MKHAAIIDIGKTNVKLALVDLDSLTEVAVRTMANRVLPGPPWPHFDTGAQWAFLRDGLRALAASHRVDAICVTTHGACAALLDAGGNLAAPVLDYEHPGPETCRAQYDLIRPPFAETGSPALPLGLNLGAQLFWQLREDAGLRDRISHVVMWPQFWGHLLTGQVASDICSLGCHTDLWTPARGDFSSLPKALGLDGKMAPPRAPGDRLGTLRPELQAELGLGPVPVLVGLHDSNASLLPHLLGRQAPFAVISTGTWVVSMAVGGRPVALDPSRDTLVNVNAFGSAVPSARFMGGREYDLIQAGRPASAKEGDSDQVLASGLMLLPSVVSDSGPFQGRAHRWTSAPQTDAQTEVALGYYLALMTAECLEAIGAEGPSIVEGPFAANPWFCGMLRAATGRPALISTARTGTAVGAAMLLQRAETVAEASADRAPDPRQEAYARLWRARVTAGP</sequence>
<dbReference type="Pfam" id="PF21546">
    <property type="entry name" value="FGGY_C_2"/>
    <property type="match status" value="1"/>
</dbReference>
<dbReference type="Pfam" id="PF00370">
    <property type="entry name" value="FGGY_N"/>
    <property type="match status" value="1"/>
</dbReference>
<dbReference type="EMBL" id="JAAIKE010000002">
    <property type="protein sequence ID" value="NEX46314.1"/>
    <property type="molecule type" value="Genomic_DNA"/>
</dbReference>
<organism evidence="6 7">
    <name type="scientific">Pseudotabrizicola algicola</name>
    <dbReference type="NCBI Taxonomy" id="2709381"/>
    <lineage>
        <taxon>Bacteria</taxon>
        <taxon>Pseudomonadati</taxon>
        <taxon>Pseudomonadota</taxon>
        <taxon>Alphaproteobacteria</taxon>
        <taxon>Rhodobacterales</taxon>
        <taxon>Paracoccaceae</taxon>
        <taxon>Pseudotabrizicola</taxon>
    </lineage>
</organism>
<dbReference type="CDD" id="cd07772">
    <property type="entry name" value="ASKHA_NBD_FGGY_NaCK-like"/>
    <property type="match status" value="1"/>
</dbReference>
<keyword evidence="7" id="KW-1185">Reference proteome</keyword>
<dbReference type="PANTHER" id="PTHR43095">
    <property type="entry name" value="SUGAR KINASE"/>
    <property type="match status" value="1"/>
</dbReference>
<dbReference type="AlphaFoldDB" id="A0A6B3RJX8"/>
<comment type="caution">
    <text evidence="6">The sequence shown here is derived from an EMBL/GenBank/DDBJ whole genome shotgun (WGS) entry which is preliminary data.</text>
</comment>
<dbReference type="SUPFAM" id="SSF53067">
    <property type="entry name" value="Actin-like ATPase domain"/>
    <property type="match status" value="2"/>
</dbReference>